<gene>
    <name evidence="7" type="ORF">Sango_0305500</name>
</gene>
<feature type="region of interest" description="Disordered" evidence="5">
    <location>
        <begin position="230"/>
        <end position="254"/>
    </location>
</feature>
<reference evidence="7" key="1">
    <citation type="submission" date="2020-06" db="EMBL/GenBank/DDBJ databases">
        <authorList>
            <person name="Li T."/>
            <person name="Hu X."/>
            <person name="Zhang T."/>
            <person name="Song X."/>
            <person name="Zhang H."/>
            <person name="Dai N."/>
            <person name="Sheng W."/>
            <person name="Hou X."/>
            <person name="Wei L."/>
        </authorList>
    </citation>
    <scope>NUCLEOTIDE SEQUENCE</scope>
    <source>
        <strain evidence="7">K16</strain>
        <tissue evidence="7">Leaf</tissue>
    </source>
</reference>
<comment type="similarity">
    <text evidence="1">Belongs to the protein kinase superfamily. AGC Ser/Thr protein kinase family.</text>
</comment>
<dbReference type="FunFam" id="1.10.510.10:FF:000057">
    <property type="entry name" value="Non-specific serine/threonine protein kinase"/>
    <property type="match status" value="1"/>
</dbReference>
<dbReference type="Pfam" id="PF00069">
    <property type="entry name" value="Pkinase"/>
    <property type="match status" value="1"/>
</dbReference>
<dbReference type="Gene3D" id="1.10.510.10">
    <property type="entry name" value="Transferase(Phosphotransferase) domain 1"/>
    <property type="match status" value="1"/>
</dbReference>
<dbReference type="PANTHER" id="PTHR22988:SF76">
    <property type="entry name" value="CHROMOSOME UNDETERMINED SCAFFOLD_135, WHOLE GENOME SHOTGUN SEQUENCE"/>
    <property type="match status" value="1"/>
</dbReference>
<accession>A0AAE1X8J0</accession>
<protein>
    <submittedName>
        <fullName evidence="7">Serine/threonine-protein kinase CBK1</fullName>
    </submittedName>
</protein>
<dbReference type="GO" id="GO:0005524">
    <property type="term" value="F:ATP binding"/>
    <property type="evidence" value="ECO:0007669"/>
    <property type="project" value="InterPro"/>
</dbReference>
<comment type="caution">
    <text evidence="7">The sequence shown here is derived from an EMBL/GenBank/DDBJ whole genome shotgun (WGS) entry which is preliminary data.</text>
</comment>
<evidence type="ECO:0000259" key="6">
    <source>
        <dbReference type="PROSITE" id="PS50011"/>
    </source>
</evidence>
<dbReference type="SMART" id="SM00220">
    <property type="entry name" value="S_TKc"/>
    <property type="match status" value="1"/>
</dbReference>
<proteinExistence type="inferred from homology"/>
<evidence type="ECO:0000313" key="7">
    <source>
        <dbReference type="EMBL" id="KAK4407245.1"/>
    </source>
</evidence>
<feature type="domain" description="Protein kinase" evidence="6">
    <location>
        <begin position="1"/>
        <end position="106"/>
    </location>
</feature>
<keyword evidence="8" id="KW-1185">Reference proteome</keyword>
<dbReference type="InterPro" id="IPR050839">
    <property type="entry name" value="Rho-assoc_Ser/Thr_Kinase"/>
</dbReference>
<dbReference type="PROSITE" id="PS50011">
    <property type="entry name" value="PROTEIN_KINASE_DOM"/>
    <property type="match status" value="1"/>
</dbReference>
<dbReference type="EMBL" id="JACGWL010000002">
    <property type="protein sequence ID" value="KAK4407245.1"/>
    <property type="molecule type" value="Genomic_DNA"/>
</dbReference>
<evidence type="ECO:0000256" key="3">
    <source>
        <dbReference type="ARBA" id="ARBA00047899"/>
    </source>
</evidence>
<organism evidence="7 8">
    <name type="scientific">Sesamum angolense</name>
    <dbReference type="NCBI Taxonomy" id="2727404"/>
    <lineage>
        <taxon>Eukaryota</taxon>
        <taxon>Viridiplantae</taxon>
        <taxon>Streptophyta</taxon>
        <taxon>Embryophyta</taxon>
        <taxon>Tracheophyta</taxon>
        <taxon>Spermatophyta</taxon>
        <taxon>Magnoliopsida</taxon>
        <taxon>eudicotyledons</taxon>
        <taxon>Gunneridae</taxon>
        <taxon>Pentapetalae</taxon>
        <taxon>asterids</taxon>
        <taxon>lamiids</taxon>
        <taxon>Lamiales</taxon>
        <taxon>Pedaliaceae</taxon>
        <taxon>Sesamum</taxon>
    </lineage>
</organism>
<dbReference type="InterPro" id="IPR000719">
    <property type="entry name" value="Prot_kinase_dom"/>
</dbReference>
<keyword evidence="7" id="KW-0418">Kinase</keyword>
<sequence length="254" mass="29212">MLAYSTVGTPDYIAPEVLLKKGYGMECDWWSLGAIMYEMLVGYPPFYSDDPMSTCRKIVNWRTHLKFPEEAKLSLEAKDLISKLLCSVNQRLGSKGADEIKVLPILGFTELTGQHIHMEAAFIPEVKDELDTQNLRSLKSLSITFKLLQDLVHGEREKLYMDNTRYYILHFCWPCSCILLGLQKKNLYYCSYGLQMLSSKDINFVGYTYKNFEIVNDYQVPGMAELKKKRTTSKRPTIKSLFEEESESSETASQ</sequence>
<dbReference type="SUPFAM" id="SSF56112">
    <property type="entry name" value="Protein kinase-like (PK-like)"/>
    <property type="match status" value="1"/>
</dbReference>
<evidence type="ECO:0000256" key="1">
    <source>
        <dbReference type="ARBA" id="ARBA00009903"/>
    </source>
</evidence>
<keyword evidence="2" id="KW-0597">Phosphoprotein</keyword>
<dbReference type="GO" id="GO:0004674">
    <property type="term" value="F:protein serine/threonine kinase activity"/>
    <property type="evidence" value="ECO:0007669"/>
    <property type="project" value="UniProtKB-EC"/>
</dbReference>
<dbReference type="InterPro" id="IPR011009">
    <property type="entry name" value="Kinase-like_dom_sf"/>
</dbReference>
<dbReference type="PANTHER" id="PTHR22988">
    <property type="entry name" value="MYOTONIC DYSTROPHY S/T KINASE-RELATED"/>
    <property type="match status" value="1"/>
</dbReference>
<evidence type="ECO:0000313" key="8">
    <source>
        <dbReference type="Proteomes" id="UP001289374"/>
    </source>
</evidence>
<dbReference type="Proteomes" id="UP001289374">
    <property type="component" value="Unassembled WGS sequence"/>
</dbReference>
<reference evidence="7" key="2">
    <citation type="journal article" date="2024" name="Plant">
        <title>Genomic evolution and insights into agronomic trait innovations of Sesamum species.</title>
        <authorList>
            <person name="Miao H."/>
            <person name="Wang L."/>
            <person name="Qu L."/>
            <person name="Liu H."/>
            <person name="Sun Y."/>
            <person name="Le M."/>
            <person name="Wang Q."/>
            <person name="Wei S."/>
            <person name="Zheng Y."/>
            <person name="Lin W."/>
            <person name="Duan Y."/>
            <person name="Cao H."/>
            <person name="Xiong S."/>
            <person name="Wang X."/>
            <person name="Wei L."/>
            <person name="Li C."/>
            <person name="Ma Q."/>
            <person name="Ju M."/>
            <person name="Zhao R."/>
            <person name="Li G."/>
            <person name="Mu C."/>
            <person name="Tian Q."/>
            <person name="Mei H."/>
            <person name="Zhang T."/>
            <person name="Gao T."/>
            <person name="Zhang H."/>
        </authorList>
    </citation>
    <scope>NUCLEOTIDE SEQUENCE</scope>
    <source>
        <strain evidence="7">K16</strain>
    </source>
</reference>
<comment type="catalytic activity">
    <reaction evidence="3">
        <text>L-threonyl-[protein] + ATP = O-phospho-L-threonyl-[protein] + ADP + H(+)</text>
        <dbReference type="Rhea" id="RHEA:46608"/>
        <dbReference type="Rhea" id="RHEA-COMP:11060"/>
        <dbReference type="Rhea" id="RHEA-COMP:11605"/>
        <dbReference type="ChEBI" id="CHEBI:15378"/>
        <dbReference type="ChEBI" id="CHEBI:30013"/>
        <dbReference type="ChEBI" id="CHEBI:30616"/>
        <dbReference type="ChEBI" id="CHEBI:61977"/>
        <dbReference type="ChEBI" id="CHEBI:456216"/>
        <dbReference type="EC" id="2.7.11.1"/>
    </reaction>
</comment>
<dbReference type="AlphaFoldDB" id="A0AAE1X8J0"/>
<evidence type="ECO:0000256" key="2">
    <source>
        <dbReference type="ARBA" id="ARBA00022553"/>
    </source>
</evidence>
<name>A0AAE1X8J0_9LAMI</name>
<comment type="catalytic activity">
    <reaction evidence="4">
        <text>L-seryl-[protein] + ATP = O-phospho-L-seryl-[protein] + ADP + H(+)</text>
        <dbReference type="Rhea" id="RHEA:17989"/>
        <dbReference type="Rhea" id="RHEA-COMP:9863"/>
        <dbReference type="Rhea" id="RHEA-COMP:11604"/>
        <dbReference type="ChEBI" id="CHEBI:15378"/>
        <dbReference type="ChEBI" id="CHEBI:29999"/>
        <dbReference type="ChEBI" id="CHEBI:30616"/>
        <dbReference type="ChEBI" id="CHEBI:83421"/>
        <dbReference type="ChEBI" id="CHEBI:456216"/>
        <dbReference type="EC" id="2.7.11.1"/>
    </reaction>
</comment>
<evidence type="ECO:0000256" key="4">
    <source>
        <dbReference type="ARBA" id="ARBA00048679"/>
    </source>
</evidence>
<keyword evidence="7" id="KW-0808">Transferase</keyword>
<dbReference type="Gene3D" id="3.30.200.20">
    <property type="entry name" value="Phosphorylase Kinase, domain 1"/>
    <property type="match status" value="1"/>
</dbReference>
<evidence type="ECO:0000256" key="5">
    <source>
        <dbReference type="SAM" id="MobiDB-lite"/>
    </source>
</evidence>